<dbReference type="Gene3D" id="3.10.110.10">
    <property type="entry name" value="Ubiquitin Conjugating Enzyme"/>
    <property type="match status" value="1"/>
</dbReference>
<dbReference type="VEuPathDB" id="TrichDB:TRFO_01239"/>
<evidence type="ECO:0000259" key="1">
    <source>
        <dbReference type="PROSITE" id="PS50127"/>
    </source>
</evidence>
<evidence type="ECO:0000313" key="3">
    <source>
        <dbReference type="Proteomes" id="UP000179807"/>
    </source>
</evidence>
<dbReference type="InterPro" id="IPR016135">
    <property type="entry name" value="UBQ-conjugating_enzyme/RWD"/>
</dbReference>
<dbReference type="GeneID" id="94824691"/>
<keyword evidence="3" id="KW-1185">Reference proteome</keyword>
<feature type="domain" description="UBC core" evidence="1">
    <location>
        <begin position="14"/>
        <end position="162"/>
    </location>
</feature>
<comment type="caution">
    <text evidence="2">The sequence shown here is derived from an EMBL/GenBank/DDBJ whole genome shotgun (WGS) entry which is preliminary data.</text>
</comment>
<dbReference type="Pfam" id="PF00179">
    <property type="entry name" value="UQ_con"/>
    <property type="match status" value="1"/>
</dbReference>
<reference evidence="2" key="1">
    <citation type="submission" date="2016-10" db="EMBL/GenBank/DDBJ databases">
        <authorList>
            <person name="Benchimol M."/>
            <person name="Almeida L.G."/>
            <person name="Vasconcelos A.T."/>
            <person name="Perreira-Neves A."/>
            <person name="Rosa I.A."/>
            <person name="Tasca T."/>
            <person name="Bogo M.R."/>
            <person name="de Souza W."/>
        </authorList>
    </citation>
    <scope>NUCLEOTIDE SEQUENCE [LARGE SCALE GENOMIC DNA]</scope>
    <source>
        <strain evidence="2">K</strain>
    </source>
</reference>
<dbReference type="OrthoDB" id="10249039at2759"/>
<dbReference type="InterPro" id="IPR050113">
    <property type="entry name" value="Ub_conjugating_enzyme"/>
</dbReference>
<dbReference type="InterPro" id="IPR000608">
    <property type="entry name" value="UBC"/>
</dbReference>
<dbReference type="SMART" id="SM00212">
    <property type="entry name" value="UBCc"/>
    <property type="match status" value="1"/>
</dbReference>
<sequence length="164" mass="18967">MSRGRGGSAASITACHIRLQKDFEDLETLSDCCTITFPDGPDKIQHFILRIKIIEGLYRNAKFDFDFVIPDNWPIERPKVKILTRVWHPNLTEPPEGGVCLNILRKNYTPTTTLATYVTSFQYLFNEPNPRDPLNTEAAMQYNQNYNAFKLKAEEYIQNYCPKD</sequence>
<dbReference type="CDD" id="cd23794">
    <property type="entry name" value="UBCc_UBE2F_UBE2M"/>
    <property type="match status" value="1"/>
</dbReference>
<gene>
    <name evidence="2" type="ORF">TRFO_01239</name>
</gene>
<dbReference type="EMBL" id="MLAK01000704">
    <property type="protein sequence ID" value="OHT07136.1"/>
    <property type="molecule type" value="Genomic_DNA"/>
</dbReference>
<protein>
    <submittedName>
        <fullName evidence="2">NEDD8-conjugating enzyme Ubc12</fullName>
    </submittedName>
</protein>
<evidence type="ECO:0000313" key="2">
    <source>
        <dbReference type="EMBL" id="OHT07136.1"/>
    </source>
</evidence>
<dbReference type="RefSeq" id="XP_068360272.1">
    <property type="nucleotide sequence ID" value="XM_068489987.1"/>
</dbReference>
<accession>A0A1J4K8C6</accession>
<dbReference type="SUPFAM" id="SSF54495">
    <property type="entry name" value="UBC-like"/>
    <property type="match status" value="1"/>
</dbReference>
<dbReference type="PROSITE" id="PS50127">
    <property type="entry name" value="UBC_2"/>
    <property type="match status" value="1"/>
</dbReference>
<name>A0A1J4K8C6_9EUKA</name>
<dbReference type="AlphaFoldDB" id="A0A1J4K8C6"/>
<dbReference type="Proteomes" id="UP000179807">
    <property type="component" value="Unassembled WGS sequence"/>
</dbReference>
<proteinExistence type="predicted"/>
<dbReference type="PANTHER" id="PTHR24067">
    <property type="entry name" value="UBIQUITIN-CONJUGATING ENZYME E2"/>
    <property type="match status" value="1"/>
</dbReference>
<organism evidence="2 3">
    <name type="scientific">Tritrichomonas foetus</name>
    <dbReference type="NCBI Taxonomy" id="1144522"/>
    <lineage>
        <taxon>Eukaryota</taxon>
        <taxon>Metamonada</taxon>
        <taxon>Parabasalia</taxon>
        <taxon>Tritrichomonadida</taxon>
        <taxon>Tritrichomonadidae</taxon>
        <taxon>Tritrichomonas</taxon>
    </lineage>
</organism>